<organism evidence="1 2">
    <name type="scientific">[Candida] subhashii</name>
    <dbReference type="NCBI Taxonomy" id="561895"/>
    <lineage>
        <taxon>Eukaryota</taxon>
        <taxon>Fungi</taxon>
        <taxon>Dikarya</taxon>
        <taxon>Ascomycota</taxon>
        <taxon>Saccharomycotina</taxon>
        <taxon>Pichiomycetes</taxon>
        <taxon>Debaryomycetaceae</taxon>
        <taxon>Spathaspora</taxon>
    </lineage>
</organism>
<name>A0A8J5QCF4_9ASCO</name>
<reference evidence="1 2" key="1">
    <citation type="journal article" date="2021" name="DNA Res.">
        <title>Genome analysis of Candida subhashii reveals its hybrid nature and dual mitochondrial genome conformations.</title>
        <authorList>
            <person name="Mixao V."/>
            <person name="Hegedusova E."/>
            <person name="Saus E."/>
            <person name="Pryszcz L.P."/>
            <person name="Cillingova A."/>
            <person name="Nosek J."/>
            <person name="Gabaldon T."/>
        </authorList>
    </citation>
    <scope>NUCLEOTIDE SEQUENCE [LARGE SCALE GENOMIC DNA]</scope>
    <source>
        <strain evidence="1 2">CBS 10753</strain>
    </source>
</reference>
<dbReference type="AlphaFoldDB" id="A0A8J5QCF4"/>
<protein>
    <submittedName>
        <fullName evidence="1">CTM1</fullName>
    </submittedName>
</protein>
<accession>A0A8J5QCF4</accession>
<proteinExistence type="predicted"/>
<gene>
    <name evidence="1" type="ORF">J8A68_002771</name>
</gene>
<dbReference type="Proteomes" id="UP000694255">
    <property type="component" value="Unassembled WGS sequence"/>
</dbReference>
<dbReference type="EMBL" id="JAGSYN010000121">
    <property type="protein sequence ID" value="KAG7663719.1"/>
    <property type="molecule type" value="Genomic_DNA"/>
</dbReference>
<dbReference type="GeneID" id="73469572"/>
<dbReference type="RefSeq" id="XP_049263951.1">
    <property type="nucleotide sequence ID" value="XM_049406556.1"/>
</dbReference>
<comment type="caution">
    <text evidence="1">The sequence shown here is derived from an EMBL/GenBank/DDBJ whole genome shotgun (WGS) entry which is preliminary data.</text>
</comment>
<sequence length="589" mass="69331">MVKYIQSSDVKIPGIDDNSQLSEWIDSKNIKLHQGLKIGQSSLGGIGLFLDKQEEEHPEEDYFEILRIPRSAVFDIVSLLNFLDELKLRDRAYIGEKPVRESELIVNFLSIVEPNTETRILTTYFNAFKTLQNIHKQFPKSQYFKESPLHKFDPYLSILTNTSTLEYPEHTEHEDKFIMKCIKADHAVHDEYESLIEQLKILYMTRTELDFEKLLPFKECFQIHQAIRSRTLEIPRDVETESAECAKTESNISENIQRRDSLDVTMALDMKTKTLVIGNNHDYVIDVTLAPILDFVNHCHFNNAYFDVDRDTNDILLKFKKEIYDSMKMGEEIEVSICYSPEDDIQGFLFTYGFQPRMLPNKDYYQLCELQLDMLDHYIEDGLLICKWLRILPQIQLIVNQEEIYFNFYNNNLPLLFIEDITYNDQWPDIMMEHFQKFNNIPADYDTHLDQQELINLFGYQEMNYDYINGIDPIGVLYKGEPVIQDQSQLLTLTGYDQEDSFNTLVMRAIDFLIKYLKDKQILIKCSRVGIVNSFDTMISEYQSYQDKCIDKILKKYEQDPKSLILPEEIAKSDWETQYRSPANELSLQ</sequence>
<keyword evidence="2" id="KW-1185">Reference proteome</keyword>
<evidence type="ECO:0000313" key="2">
    <source>
        <dbReference type="Proteomes" id="UP000694255"/>
    </source>
</evidence>
<dbReference type="OrthoDB" id="441812at2759"/>
<evidence type="ECO:0000313" key="1">
    <source>
        <dbReference type="EMBL" id="KAG7663719.1"/>
    </source>
</evidence>